<keyword evidence="1" id="KW-0547">Nucleotide-binding</keyword>
<dbReference type="RefSeq" id="WP_129832795.1">
    <property type="nucleotide sequence ID" value="NZ_CP035704.1"/>
</dbReference>
<dbReference type="CDD" id="cd19481">
    <property type="entry name" value="RecA-like_protease"/>
    <property type="match status" value="1"/>
</dbReference>
<reference evidence="3 4" key="1">
    <citation type="submission" date="2019-01" db="EMBL/GenBank/DDBJ databases">
        <title>Pseudolysobacter antarctica gen. nov., sp. nov., isolated from Fildes Peninsula, Antarctica.</title>
        <authorList>
            <person name="Wei Z."/>
            <person name="Peng F."/>
        </authorList>
    </citation>
    <scope>NUCLEOTIDE SEQUENCE [LARGE SCALE GENOMIC DNA]</scope>
    <source>
        <strain evidence="3 4">AQ6-296</strain>
    </source>
</reference>
<dbReference type="SUPFAM" id="SSF52540">
    <property type="entry name" value="P-loop containing nucleoside triphosphate hydrolases"/>
    <property type="match status" value="1"/>
</dbReference>
<dbReference type="InterPro" id="IPR027417">
    <property type="entry name" value="P-loop_NTPase"/>
</dbReference>
<dbReference type="KEGG" id="xbc:ELE36_09270"/>
<dbReference type="GO" id="GO:0016887">
    <property type="term" value="F:ATP hydrolysis activity"/>
    <property type="evidence" value="ECO:0007669"/>
    <property type="project" value="InterPro"/>
</dbReference>
<dbReference type="PANTHER" id="PTHR23077:SF117">
    <property type="entry name" value="AAA+ ATPASE DOMAIN-CONTAINING PROTEIN"/>
    <property type="match status" value="1"/>
</dbReference>
<accession>A0A411HJH5</accession>
<evidence type="ECO:0000313" key="4">
    <source>
        <dbReference type="Proteomes" id="UP000291562"/>
    </source>
</evidence>
<gene>
    <name evidence="3" type="ORF">ELE36_09270</name>
</gene>
<dbReference type="Gene3D" id="1.10.8.60">
    <property type="match status" value="1"/>
</dbReference>
<dbReference type="EMBL" id="CP035704">
    <property type="protein sequence ID" value="QBB70537.1"/>
    <property type="molecule type" value="Genomic_DNA"/>
</dbReference>
<evidence type="ECO:0000259" key="2">
    <source>
        <dbReference type="SMART" id="SM00382"/>
    </source>
</evidence>
<dbReference type="Gene3D" id="3.40.50.300">
    <property type="entry name" value="P-loop containing nucleotide triphosphate hydrolases"/>
    <property type="match status" value="1"/>
</dbReference>
<dbReference type="OrthoDB" id="9809379at2"/>
<keyword evidence="1 3" id="KW-0067">ATP-binding</keyword>
<dbReference type="AlphaFoldDB" id="A0A411HJH5"/>
<dbReference type="InterPro" id="IPR050168">
    <property type="entry name" value="AAA_ATPase_domain"/>
</dbReference>
<proteinExistence type="inferred from homology"/>
<dbReference type="InterPro" id="IPR003960">
    <property type="entry name" value="ATPase_AAA_CS"/>
</dbReference>
<dbReference type="Proteomes" id="UP000291562">
    <property type="component" value="Chromosome"/>
</dbReference>
<dbReference type="PANTHER" id="PTHR23077">
    <property type="entry name" value="AAA-FAMILY ATPASE"/>
    <property type="match status" value="1"/>
</dbReference>
<evidence type="ECO:0000256" key="1">
    <source>
        <dbReference type="RuleBase" id="RU003651"/>
    </source>
</evidence>
<dbReference type="InterPro" id="IPR003593">
    <property type="entry name" value="AAA+_ATPase"/>
</dbReference>
<dbReference type="InterPro" id="IPR003959">
    <property type="entry name" value="ATPase_AAA_core"/>
</dbReference>
<dbReference type="Pfam" id="PF00004">
    <property type="entry name" value="AAA"/>
    <property type="match status" value="1"/>
</dbReference>
<name>A0A411HJH5_9GAMM</name>
<protein>
    <submittedName>
        <fullName evidence="3">ATP-binding protein</fullName>
    </submittedName>
</protein>
<dbReference type="PROSITE" id="PS00674">
    <property type="entry name" value="AAA"/>
    <property type="match status" value="1"/>
</dbReference>
<keyword evidence="4" id="KW-1185">Reference proteome</keyword>
<evidence type="ECO:0000313" key="3">
    <source>
        <dbReference type="EMBL" id="QBB70537.1"/>
    </source>
</evidence>
<feature type="domain" description="AAA+ ATPase" evidence="2">
    <location>
        <begin position="253"/>
        <end position="389"/>
    </location>
</feature>
<organism evidence="3 4">
    <name type="scientific">Pseudolysobacter antarcticus</name>
    <dbReference type="NCBI Taxonomy" id="2511995"/>
    <lineage>
        <taxon>Bacteria</taxon>
        <taxon>Pseudomonadati</taxon>
        <taxon>Pseudomonadota</taxon>
        <taxon>Gammaproteobacteria</taxon>
        <taxon>Lysobacterales</taxon>
        <taxon>Rhodanobacteraceae</taxon>
        <taxon>Pseudolysobacter</taxon>
    </lineage>
</organism>
<dbReference type="GO" id="GO:0005524">
    <property type="term" value="F:ATP binding"/>
    <property type="evidence" value="ECO:0007669"/>
    <property type="project" value="UniProtKB-KW"/>
</dbReference>
<dbReference type="SMART" id="SM00382">
    <property type="entry name" value="AAA"/>
    <property type="match status" value="1"/>
</dbReference>
<comment type="similarity">
    <text evidence="1">Belongs to the AAA ATPase family.</text>
</comment>
<sequence length="474" mass="51507">MPIDPWLPRGFTPKDGIVLHRCVSAGDRWQIYESSARGRILVAQTELADAWVDAGLLSSGLLFSCNFGPRGLRLLEGGRGHRLEPVDEAAPPSSLSECQAFAGSLAASRLIDSDSGFHDALYVERLSRLVPSYTPAPAVEDLLVAGFWMTGGVNISLNSVRRMRALMPWLSGDQLKTLVGIVDGHPVLEPLPIATPNESLRVPADVSVEPDESALPTHQFSLPGRPLLETFFNEHVVDIIRNHDRYKTLGIDFPGAILLHGPPGCGKTFAIEQLVTYLDWPCFSVDSGSIGSPFIHETGRKISEIFAQAAKASPSIIVIDEIDAFLAARDGGMSGQHRVEEVAEFLRGIPKATNNSVLVVGMTNRLESLDPAAVRRGRFDHIIEVGMPSEQEVFALLSVKFAAIPHDPNVDLTKLAKELAGRPLSDLGFIVRESCRLSAKAGRSRVEAGHVVEAIESTPSRVQQEDTKRRIGFV</sequence>